<reference evidence="4 5" key="1">
    <citation type="submission" date="2010-12" db="EMBL/GenBank/DDBJ databases">
        <authorList>
            <person name="Muzny D."/>
            <person name="Qin X."/>
            <person name="Deng J."/>
            <person name="Jiang H."/>
            <person name="Liu Y."/>
            <person name="Qu J."/>
            <person name="Song X.-Z."/>
            <person name="Zhang L."/>
            <person name="Thornton R."/>
            <person name="Coyle M."/>
            <person name="Francisco L."/>
            <person name="Jackson L."/>
            <person name="Javaid M."/>
            <person name="Korchina V."/>
            <person name="Kovar C."/>
            <person name="Mata R."/>
            <person name="Mathew T."/>
            <person name="Ngo R."/>
            <person name="Nguyen L."/>
            <person name="Nguyen N."/>
            <person name="Okwuonu G."/>
            <person name="Ongeri F."/>
            <person name="Pham C."/>
            <person name="Simmons D."/>
            <person name="Wilczek-Boney K."/>
            <person name="Hale W."/>
            <person name="Jakkamsetti A."/>
            <person name="Pham P."/>
            <person name="Ruth R."/>
            <person name="San Lucas F."/>
            <person name="Warren J."/>
            <person name="Zhang J."/>
            <person name="Zhao Z."/>
            <person name="Zhou C."/>
            <person name="Zhu D."/>
            <person name="Lee S."/>
            <person name="Bess C."/>
            <person name="Blankenburg K."/>
            <person name="Forbes L."/>
            <person name="Fu Q."/>
            <person name="Gubbala S."/>
            <person name="Hirani K."/>
            <person name="Jayaseelan J.C."/>
            <person name="Lara F."/>
            <person name="Munidasa M."/>
            <person name="Palculict T."/>
            <person name="Patil S."/>
            <person name="Pu L.-L."/>
            <person name="Saada N."/>
            <person name="Tang L."/>
            <person name="Weissenberger G."/>
            <person name="Zhu Y."/>
            <person name="Hemphill L."/>
            <person name="Shang Y."/>
            <person name="Youmans B."/>
            <person name="Ayvaz T."/>
            <person name="Ross M."/>
            <person name="Santibanez J."/>
            <person name="Aqrawi P."/>
            <person name="Gross S."/>
            <person name="Joshi V."/>
            <person name="Fowler G."/>
            <person name="Nazareth L."/>
            <person name="Reid J."/>
            <person name="Worley K."/>
            <person name="Petrosino J."/>
            <person name="Highlander S."/>
            <person name="Gibbs R."/>
        </authorList>
    </citation>
    <scope>NUCLEOTIDE SEQUENCE [LARGE SCALE GENOMIC DNA]</scope>
    <source>
        <strain evidence="4 5">ATCC 51599</strain>
    </source>
</reference>
<proteinExistence type="predicted"/>
<dbReference type="InterPro" id="IPR050963">
    <property type="entry name" value="Sirohydro_Cobaltochel/CbiX"/>
</dbReference>
<dbReference type="GO" id="GO:0016852">
    <property type="term" value="F:sirohydrochlorin cobaltochelatase activity"/>
    <property type="evidence" value="ECO:0007669"/>
    <property type="project" value="UniProtKB-EC"/>
</dbReference>
<keyword evidence="2 4" id="KW-0456">Lyase</keyword>
<dbReference type="Proteomes" id="UP000011021">
    <property type="component" value="Unassembled WGS sequence"/>
</dbReference>
<organism evidence="4 5">
    <name type="scientific">Lautropia mirabilis ATCC 51599</name>
    <dbReference type="NCBI Taxonomy" id="887898"/>
    <lineage>
        <taxon>Bacteria</taxon>
        <taxon>Pseudomonadati</taxon>
        <taxon>Pseudomonadota</taxon>
        <taxon>Betaproteobacteria</taxon>
        <taxon>Burkholderiales</taxon>
        <taxon>Burkholderiaceae</taxon>
        <taxon>Lautropia</taxon>
    </lineage>
</organism>
<evidence type="ECO:0000256" key="2">
    <source>
        <dbReference type="ARBA" id="ARBA00023239"/>
    </source>
</evidence>
<dbReference type="GO" id="GO:0046872">
    <property type="term" value="F:metal ion binding"/>
    <property type="evidence" value="ECO:0007669"/>
    <property type="project" value="UniProtKB-KW"/>
</dbReference>
<dbReference type="CDD" id="cd03416">
    <property type="entry name" value="CbiX_SirB_N"/>
    <property type="match status" value="1"/>
</dbReference>
<evidence type="ECO:0000313" key="4">
    <source>
        <dbReference type="EMBL" id="EFV95364.1"/>
    </source>
</evidence>
<comment type="caution">
    <text evidence="4">The sequence shown here is derived from an EMBL/GenBank/DDBJ whole genome shotgun (WGS) entry which is preliminary data.</text>
</comment>
<dbReference type="HOGENOM" id="CLU_056929_0_0_4"/>
<feature type="compositionally biased region" description="Low complexity" evidence="3">
    <location>
        <begin position="421"/>
        <end position="436"/>
    </location>
</feature>
<name>E7RVN1_9BURK</name>
<dbReference type="STRING" id="887898.HMPREF0551_0852"/>
<keyword evidence="1" id="KW-0479">Metal-binding</keyword>
<gene>
    <name evidence="4" type="primary">cbiX</name>
    <name evidence="4" type="ORF">HMPREF0551_0852</name>
</gene>
<evidence type="ECO:0000256" key="3">
    <source>
        <dbReference type="SAM" id="MobiDB-lite"/>
    </source>
</evidence>
<evidence type="ECO:0000313" key="5">
    <source>
        <dbReference type="Proteomes" id="UP000011021"/>
    </source>
</evidence>
<protein>
    <submittedName>
        <fullName evidence="4">Sirohydrochlorin cobaltochelatase</fullName>
        <ecNumber evidence="4">4.99.1.3</ecNumber>
    </submittedName>
</protein>
<accession>E7RVN1</accession>
<dbReference type="CDD" id="cd03414">
    <property type="entry name" value="CbiX_SirB_C"/>
    <property type="match status" value="1"/>
</dbReference>
<evidence type="ECO:0000256" key="1">
    <source>
        <dbReference type="ARBA" id="ARBA00022723"/>
    </source>
</evidence>
<dbReference type="RefSeq" id="WP_005673030.1">
    <property type="nucleotide sequence ID" value="NZ_CP146288.1"/>
</dbReference>
<dbReference type="InterPro" id="IPR002762">
    <property type="entry name" value="CbiX-like"/>
</dbReference>
<dbReference type="PANTHER" id="PTHR33542:SF3">
    <property type="entry name" value="SIROHYDROCHLORIN FERROCHELATASE, CHLOROPLASTIC"/>
    <property type="match status" value="1"/>
</dbReference>
<dbReference type="PANTHER" id="PTHR33542">
    <property type="entry name" value="SIROHYDROCHLORIN FERROCHELATASE, CHLOROPLASTIC"/>
    <property type="match status" value="1"/>
</dbReference>
<feature type="compositionally biased region" description="Polar residues" evidence="3">
    <location>
        <begin position="380"/>
        <end position="392"/>
    </location>
</feature>
<feature type="compositionally biased region" description="Basic and acidic residues" evidence="3">
    <location>
        <begin position="293"/>
        <end position="373"/>
    </location>
</feature>
<feature type="region of interest" description="Disordered" evidence="3">
    <location>
        <begin position="268"/>
        <end position="436"/>
    </location>
</feature>
<dbReference type="EMBL" id="AEQP01000003">
    <property type="protein sequence ID" value="EFV95364.1"/>
    <property type="molecule type" value="Genomic_DNA"/>
</dbReference>
<dbReference type="EC" id="4.99.1.3" evidence="4"/>
<dbReference type="Gene3D" id="3.40.50.1400">
    <property type="match status" value="2"/>
</dbReference>
<dbReference type="eggNOG" id="COG2138">
    <property type="taxonomic scope" value="Bacteria"/>
</dbReference>
<keyword evidence="5" id="KW-1185">Reference proteome</keyword>
<sequence>MTTSNDTILLVGHGSREASGNAEILLFAERWRARHPDWRIDVGFIEFADPLLDPALNHAARNSGRVLVLPLILNAAGHVRQDIPSAIQRARKRHPDVQFLYAPHLAVSDPLLRILKRFLRQAMLQLDVPDPRTTGVILLGRGSSDRLANGDVARMARWLWEIGDHERVDLAFTGVTFPRLEKVVRDQVALGMMQIVVMPYYLFTGTLIKRIGRQMENLAAQYPQVRFAHTSYFGFEPEIARMLDERVHALKQGVGAIDLDRLMRPDPFRESEGYHHHHHHGHDHHGHGHGHGHGHDHEAHDHGDDHSHDAHPDHAHDHPHGHEHDHAHDHDHDHEHGHSHSHDAEPGHDRDHAHDPDHDHDHDHEQHHDHARVEPVPQGNDHQIMNDPNQGRSIPEVARAVPQGKPLGPQSAFPKGKAIQPGLPGRPFFPRSRFGR</sequence>
<dbReference type="Pfam" id="PF01903">
    <property type="entry name" value="CbiX"/>
    <property type="match status" value="2"/>
</dbReference>
<feature type="compositionally biased region" description="Basic residues" evidence="3">
    <location>
        <begin position="275"/>
        <end position="292"/>
    </location>
</feature>
<dbReference type="SUPFAM" id="SSF53800">
    <property type="entry name" value="Chelatase"/>
    <property type="match status" value="1"/>
</dbReference>
<dbReference type="AlphaFoldDB" id="E7RVN1"/>